<comment type="caution">
    <text evidence="2">The sequence shown here is derived from an EMBL/GenBank/DDBJ whole genome shotgun (WGS) entry which is preliminary data.</text>
</comment>
<evidence type="ECO:0000256" key="1">
    <source>
        <dbReference type="SAM" id="Phobius"/>
    </source>
</evidence>
<dbReference type="RefSeq" id="WP_209462675.1">
    <property type="nucleotide sequence ID" value="NZ_CP110224.1"/>
</dbReference>
<organism evidence="2 3">
    <name type="scientific">Virgibacillus natechei</name>
    <dbReference type="NCBI Taxonomy" id="1216297"/>
    <lineage>
        <taxon>Bacteria</taxon>
        <taxon>Bacillati</taxon>
        <taxon>Bacillota</taxon>
        <taxon>Bacilli</taxon>
        <taxon>Bacillales</taxon>
        <taxon>Bacillaceae</taxon>
        <taxon>Virgibacillus</taxon>
    </lineage>
</organism>
<keyword evidence="1" id="KW-0812">Transmembrane</keyword>
<protein>
    <submittedName>
        <fullName evidence="2">Uncharacterized protein (DUF58 family)</fullName>
    </submittedName>
</protein>
<keyword evidence="3" id="KW-1185">Reference proteome</keyword>
<evidence type="ECO:0000313" key="3">
    <source>
        <dbReference type="Proteomes" id="UP001519345"/>
    </source>
</evidence>
<feature type="transmembrane region" description="Helical" evidence="1">
    <location>
        <begin position="12"/>
        <end position="30"/>
    </location>
</feature>
<sequence>MMWKKEYGSAHMKTFDYILVAMILFFIIGILFQNQIVFSGAGILASFLIVYKLYDKSIGRRLELENPRRTIRLFPGEEMELKFELRNRSIFPMINGAFSLQTGPAIKAFDHVEDASKYWRPITIPLSILQRKKTFIELPVIAEERGISRISNIHFLFPHLLNFDSITLKYKPFYHTEFIVFPSLLPVHGAEAVFHMIPGTGRSNFSPFEDIQSQLGTRDYSYTDPFHRINWNASLKSQQLQTNVYEKIVDRSFVFIVNLQSENSVNMATFNENLESLLSYTAYLAKYATEKSVAYEIIINARKPGKVPYVHLREGEGNKHYGLALETLARNHKQSMIIPFNNMLHQVGKQFFKPKTIIVIGEVPPGATKLMNAWKQAQNTVFHIAQTSDGAVIKPIIKDAYTDAK</sequence>
<dbReference type="EMBL" id="JAGGKX010000006">
    <property type="protein sequence ID" value="MBP1969488.1"/>
    <property type="molecule type" value="Genomic_DNA"/>
</dbReference>
<gene>
    <name evidence="2" type="ORF">J2Z83_001592</name>
</gene>
<keyword evidence="1" id="KW-0472">Membrane</keyword>
<reference evidence="2 3" key="1">
    <citation type="submission" date="2021-03" db="EMBL/GenBank/DDBJ databases">
        <title>Genomic Encyclopedia of Type Strains, Phase IV (KMG-IV): sequencing the most valuable type-strain genomes for metagenomic binning, comparative biology and taxonomic classification.</title>
        <authorList>
            <person name="Goeker M."/>
        </authorList>
    </citation>
    <scope>NUCLEOTIDE SEQUENCE [LARGE SCALE GENOMIC DNA]</scope>
    <source>
        <strain evidence="2 3">DSM 25609</strain>
    </source>
</reference>
<dbReference type="PANTHER" id="PTHR34351:SF2">
    <property type="entry name" value="DUF58 DOMAIN-CONTAINING PROTEIN"/>
    <property type="match status" value="1"/>
</dbReference>
<evidence type="ECO:0000313" key="2">
    <source>
        <dbReference type="EMBL" id="MBP1969488.1"/>
    </source>
</evidence>
<proteinExistence type="predicted"/>
<keyword evidence="1" id="KW-1133">Transmembrane helix</keyword>
<dbReference type="PANTHER" id="PTHR34351">
    <property type="entry name" value="SLR1927 PROTEIN-RELATED"/>
    <property type="match status" value="1"/>
</dbReference>
<accession>A0ABS4IF54</accession>
<name>A0ABS4IF54_9BACI</name>
<dbReference type="Proteomes" id="UP001519345">
    <property type="component" value="Unassembled WGS sequence"/>
</dbReference>